<evidence type="ECO:0000259" key="8">
    <source>
        <dbReference type="PROSITE" id="PS50102"/>
    </source>
</evidence>
<keyword evidence="2" id="KW-0507">mRNA processing</keyword>
<feature type="compositionally biased region" description="Basic and acidic residues" evidence="7">
    <location>
        <begin position="59"/>
        <end position="69"/>
    </location>
</feature>
<keyword evidence="10" id="KW-1185">Reference proteome</keyword>
<dbReference type="GO" id="GO:0003723">
    <property type="term" value="F:RNA binding"/>
    <property type="evidence" value="ECO:0007669"/>
    <property type="project" value="UniProtKB-UniRule"/>
</dbReference>
<dbReference type="SUPFAM" id="SSF54928">
    <property type="entry name" value="RNA-binding domain, RBD"/>
    <property type="match status" value="2"/>
</dbReference>
<keyword evidence="4" id="KW-0508">mRNA splicing</keyword>
<comment type="caution">
    <text evidence="9">The sequence shown here is derived from an EMBL/GenBank/DDBJ whole genome shotgun (WGS) entry which is preliminary data.</text>
</comment>
<protein>
    <recommendedName>
        <fullName evidence="8">RRM domain-containing protein</fullName>
    </recommendedName>
</protein>
<dbReference type="Gene3D" id="3.30.70.330">
    <property type="match status" value="2"/>
</dbReference>
<dbReference type="GO" id="GO:0008380">
    <property type="term" value="P:RNA splicing"/>
    <property type="evidence" value="ECO:0007669"/>
    <property type="project" value="UniProtKB-KW"/>
</dbReference>
<gene>
    <name evidence="9" type="ORF">B0T22DRAFT_451148</name>
</gene>
<dbReference type="PANTHER" id="PTHR48028:SF4">
    <property type="entry name" value="SC35-LIKE SPLICING FACTOR"/>
    <property type="match status" value="1"/>
</dbReference>
<evidence type="ECO:0000256" key="6">
    <source>
        <dbReference type="PROSITE-ProRule" id="PRU00176"/>
    </source>
</evidence>
<feature type="domain" description="RRM" evidence="8">
    <location>
        <begin position="196"/>
        <end position="274"/>
    </location>
</feature>
<feature type="domain" description="RRM" evidence="8">
    <location>
        <begin position="101"/>
        <end position="171"/>
    </location>
</feature>
<evidence type="ECO:0000256" key="4">
    <source>
        <dbReference type="ARBA" id="ARBA00023187"/>
    </source>
</evidence>
<accession>A0AAE0XIC4</accession>
<dbReference type="InterPro" id="IPR012677">
    <property type="entry name" value="Nucleotide-bd_a/b_plait_sf"/>
</dbReference>
<proteinExistence type="predicted"/>
<feature type="region of interest" description="Disordered" evidence="7">
    <location>
        <begin position="279"/>
        <end position="311"/>
    </location>
</feature>
<reference evidence="9" key="2">
    <citation type="submission" date="2023-06" db="EMBL/GenBank/DDBJ databases">
        <authorList>
            <consortium name="Lawrence Berkeley National Laboratory"/>
            <person name="Haridas S."/>
            <person name="Hensen N."/>
            <person name="Bonometti L."/>
            <person name="Westerberg I."/>
            <person name="Brannstrom I.O."/>
            <person name="Guillou S."/>
            <person name="Cros-Aarteil S."/>
            <person name="Calhoun S."/>
            <person name="Kuo A."/>
            <person name="Mondo S."/>
            <person name="Pangilinan J."/>
            <person name="Riley R."/>
            <person name="Labutti K."/>
            <person name="Andreopoulos B."/>
            <person name="Lipzen A."/>
            <person name="Chen C."/>
            <person name="Yanf M."/>
            <person name="Daum C."/>
            <person name="Ng V."/>
            <person name="Clum A."/>
            <person name="Steindorff A."/>
            <person name="Ohm R."/>
            <person name="Martin F."/>
            <person name="Silar P."/>
            <person name="Natvig D."/>
            <person name="Lalanne C."/>
            <person name="Gautier V."/>
            <person name="Ament-Velasquez S.L."/>
            <person name="Kruys A."/>
            <person name="Hutchinson M.I."/>
            <person name="Powell A.J."/>
            <person name="Barry K."/>
            <person name="Miller A.N."/>
            <person name="Grigoriev I.V."/>
            <person name="Debuchy R."/>
            <person name="Gladieux P."/>
            <person name="Thoren M.H."/>
            <person name="Johannesson H."/>
        </authorList>
    </citation>
    <scope>NUCLEOTIDE SEQUENCE</scope>
    <source>
        <strain evidence="9">CBS 314.62</strain>
    </source>
</reference>
<reference evidence="9" key="1">
    <citation type="journal article" date="2023" name="Mol. Phylogenet. Evol.">
        <title>Genome-scale phylogeny and comparative genomics of the fungal order Sordariales.</title>
        <authorList>
            <person name="Hensen N."/>
            <person name="Bonometti L."/>
            <person name="Westerberg I."/>
            <person name="Brannstrom I.O."/>
            <person name="Guillou S."/>
            <person name="Cros-Aarteil S."/>
            <person name="Calhoun S."/>
            <person name="Haridas S."/>
            <person name="Kuo A."/>
            <person name="Mondo S."/>
            <person name="Pangilinan J."/>
            <person name="Riley R."/>
            <person name="LaButti K."/>
            <person name="Andreopoulos B."/>
            <person name="Lipzen A."/>
            <person name="Chen C."/>
            <person name="Yan M."/>
            <person name="Daum C."/>
            <person name="Ng V."/>
            <person name="Clum A."/>
            <person name="Steindorff A."/>
            <person name="Ohm R.A."/>
            <person name="Martin F."/>
            <person name="Silar P."/>
            <person name="Natvig D.O."/>
            <person name="Lalanne C."/>
            <person name="Gautier V."/>
            <person name="Ament-Velasquez S.L."/>
            <person name="Kruys A."/>
            <person name="Hutchinson M.I."/>
            <person name="Powell A.J."/>
            <person name="Barry K."/>
            <person name="Miller A.N."/>
            <person name="Grigoriev I.V."/>
            <person name="Debuchy R."/>
            <person name="Gladieux P."/>
            <person name="Hiltunen Thoren M."/>
            <person name="Johannesson H."/>
        </authorList>
    </citation>
    <scope>NUCLEOTIDE SEQUENCE</scope>
    <source>
        <strain evidence="9">CBS 314.62</strain>
    </source>
</reference>
<dbReference type="CDD" id="cd00590">
    <property type="entry name" value="RRM_SF"/>
    <property type="match status" value="1"/>
</dbReference>
<dbReference type="Pfam" id="PF00076">
    <property type="entry name" value="RRM_1"/>
    <property type="match status" value="2"/>
</dbReference>
<evidence type="ECO:0000256" key="2">
    <source>
        <dbReference type="ARBA" id="ARBA00022664"/>
    </source>
</evidence>
<evidence type="ECO:0000313" key="10">
    <source>
        <dbReference type="Proteomes" id="UP001270362"/>
    </source>
</evidence>
<evidence type="ECO:0000256" key="7">
    <source>
        <dbReference type="SAM" id="MobiDB-lite"/>
    </source>
</evidence>
<dbReference type="PROSITE" id="PS50102">
    <property type="entry name" value="RRM"/>
    <property type="match status" value="2"/>
</dbReference>
<sequence length="311" mass="34474">MQSIRRAALRSASSATRAVSTKALPTPFASNVARRAEASRIGSVCAARFFSQTTRFQNTEEKIEEKTEENTPEQASDPFAETLQESTQGTESFPPGQPTPYGAFIRNLIFDATEEHLHGLFEKYGGVNFIQIVRDPRGMSKGFGFVYFNNLESFKEACANVNGSFWHGRRITCIPKLAADKDRTQRATKSPGEPTQQLFIGNIPYETTDSELNAIFNGLSNLKDVRIAVDRTTGWPRGFAHADFVDVESATTAHQKLQGVTLADRKLVIDFASGYVKRPEGGEGFGRREGGAGFGRREPRQDRRSGFEDNF</sequence>
<feature type="region of interest" description="Disordered" evidence="7">
    <location>
        <begin position="59"/>
        <end position="98"/>
    </location>
</feature>
<evidence type="ECO:0000256" key="3">
    <source>
        <dbReference type="ARBA" id="ARBA00022884"/>
    </source>
</evidence>
<dbReference type="InterPro" id="IPR000504">
    <property type="entry name" value="RRM_dom"/>
</dbReference>
<comment type="subcellular location">
    <subcellularLocation>
        <location evidence="1">Nucleus</location>
    </subcellularLocation>
</comment>
<dbReference type="SMART" id="SM00360">
    <property type="entry name" value="RRM"/>
    <property type="match status" value="2"/>
</dbReference>
<keyword evidence="5" id="KW-0539">Nucleus</keyword>
<dbReference type="InterPro" id="IPR051106">
    <property type="entry name" value="RNA-bind/splicing_reg"/>
</dbReference>
<keyword evidence="3 6" id="KW-0694">RNA-binding</keyword>
<dbReference type="PANTHER" id="PTHR48028">
    <property type="entry name" value="GLYCINE-RICH RNA-BINDING PROTEIN RZ1A"/>
    <property type="match status" value="1"/>
</dbReference>
<dbReference type="GO" id="GO:0006397">
    <property type="term" value="P:mRNA processing"/>
    <property type="evidence" value="ECO:0007669"/>
    <property type="project" value="UniProtKB-KW"/>
</dbReference>
<dbReference type="InterPro" id="IPR035979">
    <property type="entry name" value="RBD_domain_sf"/>
</dbReference>
<evidence type="ECO:0000256" key="5">
    <source>
        <dbReference type="ARBA" id="ARBA00023242"/>
    </source>
</evidence>
<dbReference type="EMBL" id="JAULSO010000001">
    <property type="protein sequence ID" value="KAK3693905.1"/>
    <property type="molecule type" value="Genomic_DNA"/>
</dbReference>
<dbReference type="GO" id="GO:0005634">
    <property type="term" value="C:nucleus"/>
    <property type="evidence" value="ECO:0007669"/>
    <property type="project" value="UniProtKB-SubCell"/>
</dbReference>
<dbReference type="AlphaFoldDB" id="A0AAE0XIC4"/>
<organism evidence="9 10">
    <name type="scientific">Podospora appendiculata</name>
    <dbReference type="NCBI Taxonomy" id="314037"/>
    <lineage>
        <taxon>Eukaryota</taxon>
        <taxon>Fungi</taxon>
        <taxon>Dikarya</taxon>
        <taxon>Ascomycota</taxon>
        <taxon>Pezizomycotina</taxon>
        <taxon>Sordariomycetes</taxon>
        <taxon>Sordariomycetidae</taxon>
        <taxon>Sordariales</taxon>
        <taxon>Podosporaceae</taxon>
        <taxon>Podospora</taxon>
    </lineage>
</organism>
<dbReference type="Proteomes" id="UP001270362">
    <property type="component" value="Unassembled WGS sequence"/>
</dbReference>
<evidence type="ECO:0000313" key="9">
    <source>
        <dbReference type="EMBL" id="KAK3693905.1"/>
    </source>
</evidence>
<name>A0AAE0XIC4_9PEZI</name>
<evidence type="ECO:0000256" key="1">
    <source>
        <dbReference type="ARBA" id="ARBA00004123"/>
    </source>
</evidence>